<dbReference type="EMBL" id="JACCPP010000024">
    <property type="protein sequence ID" value="MBI1708613.1"/>
    <property type="molecule type" value="Genomic_DNA"/>
</dbReference>
<feature type="domain" description="FAD/NAD(P)-binding" evidence="6">
    <location>
        <begin position="3"/>
        <end position="308"/>
    </location>
</feature>
<dbReference type="PRINTS" id="PR00368">
    <property type="entry name" value="FADPNR"/>
</dbReference>
<sequence>MKTVVVLGAGFAGLKTVVALQKKLREQVKIILVDRNPYHYETIRLYEVATGEIPYTGMSYEINDVINPKMTTVITDEVEKVNIADKTVELKDHAPLKYDYCVVGLGFTLSNMGIKGATENALPMSNVKQAEAIRDHLYAEMKAYRQDHDSKHLSVVICGAGFQAIELGNAIAKVRPELAQMAGAQPDEITIRMIDGSPRLLPMFQGKLLDYALNTIKKNKVEIIKPAYVNEVTSTSVLYKMANEKDNAELQEIKAGTRIWMMGFSGSPVIEASGFKNRRGRVMVGDHLTAPESDDIYVLGDVSSVMVPGKKWPYPNTGQLALSMANYAAKDIKSRIMGQTRPDKYAYHDLGVVVNLGNSEAAGLAMGHAFKGYFAATLKKITIDKSVLETGGIKETMAIGQFDFYH</sequence>
<gene>
    <name evidence="7" type="ORF">AEL95_09160</name>
    <name evidence="9" type="ORF">AYP82_07190</name>
    <name evidence="8" type="ORF">HYQ56_1601</name>
</gene>
<keyword evidence="4" id="KW-0274">FAD</keyword>
<evidence type="ECO:0000256" key="1">
    <source>
        <dbReference type="ARBA" id="ARBA00001974"/>
    </source>
</evidence>
<evidence type="ECO:0000256" key="2">
    <source>
        <dbReference type="ARBA" id="ARBA00005272"/>
    </source>
</evidence>
<dbReference type="EMBL" id="LYQW01000009">
    <property type="protein sequence ID" value="OXC23491.1"/>
    <property type="molecule type" value="Genomic_DNA"/>
</dbReference>
<proteinExistence type="inferred from homology"/>
<evidence type="ECO:0000313" key="10">
    <source>
        <dbReference type="Proteomes" id="UP000067598"/>
    </source>
</evidence>
<reference evidence="8" key="3">
    <citation type="submission" date="2020-07" db="EMBL/GenBank/DDBJ databases">
        <title>Comparative genomics analyses of Lactobacillus crispatus isolated from different ecological niches.</title>
        <authorList>
            <person name="Mancino W."/>
            <person name="Mancabelli L."/>
            <person name="Lugli G.A."/>
            <person name="Milani C."/>
            <person name="Viappiani A."/>
            <person name="Anzalone R."/>
            <person name="Longhi G."/>
            <person name="Ventura M."/>
            <person name="Turroni F."/>
        </authorList>
    </citation>
    <scope>NUCLEOTIDE SEQUENCE</scope>
    <source>
        <strain evidence="8">LB65</strain>
    </source>
</reference>
<reference evidence="7 10" key="1">
    <citation type="journal article" date="2016" name="Microbiology (Mosc.)">
        <title>Comparison of Lactobacillus crispatus isolates from Lactobacillus-dominated vaginal microbiomes with isolates from microbiomes containing bacterial vaginosis-associated bacteria.</title>
        <authorList>
            <person name="Abdelmaksoud A.A."/>
            <person name="Koparde V.N."/>
            <person name="Sheth N.U."/>
            <person name="Serrano M.G."/>
            <person name="Glascock A.L."/>
            <person name="Fettweis J.M."/>
            <person name="Strauss Iii J.F."/>
            <person name="Buck G.A."/>
            <person name="Jefferson K.K."/>
        </authorList>
    </citation>
    <scope>NUCLEOTIDE SEQUENCE [LARGE SCALE GENOMIC DNA]</scope>
    <source>
        <strain evidence="7 10">VMC3</strain>
    </source>
</reference>
<comment type="similarity">
    <text evidence="2">Belongs to the NADH dehydrogenase family.</text>
</comment>
<evidence type="ECO:0000259" key="6">
    <source>
        <dbReference type="Pfam" id="PF07992"/>
    </source>
</evidence>
<evidence type="ECO:0000256" key="5">
    <source>
        <dbReference type="ARBA" id="ARBA00023002"/>
    </source>
</evidence>
<evidence type="ECO:0000256" key="3">
    <source>
        <dbReference type="ARBA" id="ARBA00022630"/>
    </source>
</evidence>
<reference evidence="9 11" key="2">
    <citation type="submission" date="2016-05" db="EMBL/GenBank/DDBJ databases">
        <authorList>
            <person name="Johnson T.J."/>
            <person name="Youmans B.P."/>
            <person name="Case K.A."/>
        </authorList>
    </citation>
    <scope>NUCLEOTIDE SEQUENCE [LARGE SCALE GENOMIC DNA]</scope>
    <source>
        <strain evidence="9 11">UMNLC6</strain>
    </source>
</reference>
<dbReference type="AlphaFoldDB" id="A0A109DCX6"/>
<protein>
    <submittedName>
        <fullName evidence="7">NADH dehydrogenase</fullName>
    </submittedName>
</protein>
<comment type="cofactor">
    <cofactor evidence="1">
        <name>FAD</name>
        <dbReference type="ChEBI" id="CHEBI:57692"/>
    </cofactor>
</comment>
<dbReference type="GO" id="GO:0019646">
    <property type="term" value="P:aerobic electron transport chain"/>
    <property type="evidence" value="ECO:0007669"/>
    <property type="project" value="TreeGrafter"/>
</dbReference>
<comment type="caution">
    <text evidence="7">The sequence shown here is derived from an EMBL/GenBank/DDBJ whole genome shotgun (WGS) entry which is preliminary data.</text>
</comment>
<dbReference type="Gene3D" id="3.50.50.100">
    <property type="match status" value="1"/>
</dbReference>
<dbReference type="InterPro" id="IPR023753">
    <property type="entry name" value="FAD/NAD-binding_dom"/>
</dbReference>
<accession>A0A109DCX6</accession>
<dbReference type="PANTHER" id="PTHR42913:SF3">
    <property type="entry name" value="64 KDA MITOCHONDRIAL NADH DEHYDROGENASE (EUROFUNG)"/>
    <property type="match status" value="1"/>
</dbReference>
<dbReference type="PATRIC" id="fig|47770.28.peg.1344"/>
<dbReference type="PRINTS" id="PR00411">
    <property type="entry name" value="PNDRDTASEI"/>
</dbReference>
<keyword evidence="5" id="KW-0560">Oxidoreductase</keyword>
<keyword evidence="3" id="KW-0285">Flavoprotein</keyword>
<dbReference type="InterPro" id="IPR051169">
    <property type="entry name" value="NADH-Q_oxidoreductase"/>
</dbReference>
<organism evidence="7 10">
    <name type="scientific">Lactobacillus crispatus</name>
    <dbReference type="NCBI Taxonomy" id="47770"/>
    <lineage>
        <taxon>Bacteria</taxon>
        <taxon>Bacillati</taxon>
        <taxon>Bacillota</taxon>
        <taxon>Bacilli</taxon>
        <taxon>Lactobacillales</taxon>
        <taxon>Lactobacillaceae</taxon>
        <taxon>Lactobacillus</taxon>
    </lineage>
</organism>
<dbReference type="Proteomes" id="UP001194414">
    <property type="component" value="Unassembled WGS sequence"/>
</dbReference>
<dbReference type="SUPFAM" id="SSF51905">
    <property type="entry name" value="FAD/NAD(P)-binding domain"/>
    <property type="match status" value="2"/>
</dbReference>
<evidence type="ECO:0000313" key="8">
    <source>
        <dbReference type="EMBL" id="MBI1708613.1"/>
    </source>
</evidence>
<dbReference type="PANTHER" id="PTHR42913">
    <property type="entry name" value="APOPTOSIS-INDUCING FACTOR 1"/>
    <property type="match status" value="1"/>
</dbReference>
<evidence type="ECO:0000313" key="11">
    <source>
        <dbReference type="Proteomes" id="UP000198437"/>
    </source>
</evidence>
<dbReference type="RefSeq" id="WP_005723530.1">
    <property type="nucleotide sequence ID" value="NZ_CP059140.1"/>
</dbReference>
<dbReference type="GO" id="GO:0003955">
    <property type="term" value="F:NAD(P)H dehydrogenase (quinone) activity"/>
    <property type="evidence" value="ECO:0007669"/>
    <property type="project" value="TreeGrafter"/>
</dbReference>
<dbReference type="EMBL" id="LJGP01000043">
    <property type="protein sequence ID" value="KWU03102.1"/>
    <property type="molecule type" value="Genomic_DNA"/>
</dbReference>
<dbReference type="InterPro" id="IPR036188">
    <property type="entry name" value="FAD/NAD-bd_sf"/>
</dbReference>
<evidence type="ECO:0000313" key="9">
    <source>
        <dbReference type="EMBL" id="OXC23491.1"/>
    </source>
</evidence>
<evidence type="ECO:0000313" key="7">
    <source>
        <dbReference type="EMBL" id="KWU03102.1"/>
    </source>
</evidence>
<dbReference type="Pfam" id="PF07992">
    <property type="entry name" value="Pyr_redox_2"/>
    <property type="match status" value="1"/>
</dbReference>
<dbReference type="Proteomes" id="UP000067598">
    <property type="component" value="Unassembled WGS sequence"/>
</dbReference>
<dbReference type="Proteomes" id="UP000198437">
    <property type="component" value="Unassembled WGS sequence"/>
</dbReference>
<name>A0A109DCX6_9LACO</name>
<evidence type="ECO:0000256" key="4">
    <source>
        <dbReference type="ARBA" id="ARBA00022827"/>
    </source>
</evidence>